<dbReference type="RefSeq" id="WP_207087762.1">
    <property type="nucleotide sequence ID" value="NZ_JAFLQW010000241.1"/>
</dbReference>
<dbReference type="EMBL" id="JAFLQW010000241">
    <property type="protein sequence ID" value="MBO0349231.1"/>
    <property type="molecule type" value="Genomic_DNA"/>
</dbReference>
<evidence type="ECO:0008006" key="3">
    <source>
        <dbReference type="Google" id="ProtNLM"/>
    </source>
</evidence>
<protein>
    <recommendedName>
        <fullName evidence="3">DUF4351 domain-containing protein</fullName>
    </recommendedName>
</protein>
<feature type="non-terminal residue" evidence="1">
    <location>
        <position position="1"/>
    </location>
</feature>
<evidence type="ECO:0000313" key="2">
    <source>
        <dbReference type="Proteomes" id="UP000664844"/>
    </source>
</evidence>
<dbReference type="Proteomes" id="UP000664844">
    <property type="component" value="Unassembled WGS sequence"/>
</dbReference>
<proteinExistence type="predicted"/>
<keyword evidence="2" id="KW-1185">Reference proteome</keyword>
<evidence type="ECO:0000313" key="1">
    <source>
        <dbReference type="EMBL" id="MBO0349231.1"/>
    </source>
</evidence>
<accession>A0ABS3FQ39</accession>
<sequence length="72" mass="8152">GLEQGLEQGTLRNQRENILDLLQVRFGEVPQSVVEAVNRLEEIPTLKQLHRQTISVGSIAEFEQLLNPRTDS</sequence>
<comment type="caution">
    <text evidence="1">The sequence shown here is derived from an EMBL/GenBank/DDBJ whole genome shotgun (WGS) entry which is preliminary data.</text>
</comment>
<reference evidence="1 2" key="1">
    <citation type="submission" date="2021-03" db="EMBL/GenBank/DDBJ databases">
        <title>Metabolic Capacity of the Antarctic Cyanobacterium Phormidium pseudopriestleyi that Sustains Oxygenic Photosynthesis in the Presence of Hydrogen Sulfide.</title>
        <authorList>
            <person name="Lumian J.E."/>
            <person name="Jungblut A.D."/>
            <person name="Dillon M.L."/>
            <person name="Hawes I."/>
            <person name="Doran P.T."/>
            <person name="Mackey T.J."/>
            <person name="Dick G.J."/>
            <person name="Grettenberger C.L."/>
            <person name="Sumner D.Y."/>
        </authorList>
    </citation>
    <scope>NUCLEOTIDE SEQUENCE [LARGE SCALE GENOMIC DNA]</scope>
    <source>
        <strain evidence="1 2">FRX01</strain>
    </source>
</reference>
<organism evidence="1 2">
    <name type="scientific">Phormidium pseudopriestleyi FRX01</name>
    <dbReference type="NCBI Taxonomy" id="1759528"/>
    <lineage>
        <taxon>Bacteria</taxon>
        <taxon>Bacillati</taxon>
        <taxon>Cyanobacteriota</taxon>
        <taxon>Cyanophyceae</taxon>
        <taxon>Oscillatoriophycideae</taxon>
        <taxon>Oscillatoriales</taxon>
        <taxon>Oscillatoriaceae</taxon>
        <taxon>Phormidium</taxon>
    </lineage>
</organism>
<name>A0ABS3FQ39_9CYAN</name>
<gene>
    <name evidence="1" type="ORF">J0895_08960</name>
</gene>